<evidence type="ECO:0000256" key="1">
    <source>
        <dbReference type="SAM" id="Phobius"/>
    </source>
</evidence>
<keyword evidence="1" id="KW-1133">Transmembrane helix</keyword>
<organism evidence="2 3">
    <name type="scientific">Candidatus Spyradenecus faecavium</name>
    <dbReference type="NCBI Taxonomy" id="2840947"/>
    <lineage>
        <taxon>Bacteria</taxon>
        <taxon>Pseudomonadati</taxon>
        <taxon>Lentisphaerota</taxon>
        <taxon>Lentisphaeria</taxon>
        <taxon>Lentisphaerales</taxon>
        <taxon>Lentisphaeraceae</taxon>
        <taxon>Lentisphaeraceae incertae sedis</taxon>
        <taxon>Candidatus Spyradenecus</taxon>
    </lineage>
</organism>
<protein>
    <submittedName>
        <fullName evidence="2">Prepilin-type N-terminal cleavage/methylation domain-containing protein</fullName>
    </submittedName>
</protein>
<dbReference type="Proteomes" id="UP000886845">
    <property type="component" value="Unassembled WGS sequence"/>
</dbReference>
<dbReference type="InterPro" id="IPR045584">
    <property type="entry name" value="Pilin-like"/>
</dbReference>
<reference evidence="2" key="1">
    <citation type="submission" date="2020-10" db="EMBL/GenBank/DDBJ databases">
        <authorList>
            <person name="Gilroy R."/>
        </authorList>
    </citation>
    <scope>NUCLEOTIDE SEQUENCE</scope>
    <source>
        <strain evidence="2">35461</strain>
    </source>
</reference>
<accession>A0A9D1NN98</accession>
<comment type="caution">
    <text evidence="2">The sequence shown here is derived from an EMBL/GenBank/DDBJ whole genome shotgun (WGS) entry which is preliminary data.</text>
</comment>
<dbReference type="PROSITE" id="PS00409">
    <property type="entry name" value="PROKAR_NTER_METHYL"/>
    <property type="match status" value="1"/>
</dbReference>
<dbReference type="SUPFAM" id="SSF54523">
    <property type="entry name" value="Pili subunits"/>
    <property type="match status" value="1"/>
</dbReference>
<dbReference type="NCBIfam" id="TIGR02532">
    <property type="entry name" value="IV_pilin_GFxxxE"/>
    <property type="match status" value="1"/>
</dbReference>
<dbReference type="Gene3D" id="3.30.700.10">
    <property type="entry name" value="Glycoprotein, Type 4 Pilin"/>
    <property type="match status" value="1"/>
</dbReference>
<sequence length="280" mass="31238">MTTPTPRRRGFTLVELLVVIAIVAVVGAGVAVTYGRNVVVQARRQTTLHEMGQLRDAFARFHADNAPRLLAGLHAPHDNKIFPSSDFIATFTGDRPAEDDRTYGMIEFFERYGLWPLLQPSVSEDGDRLENVDFIVFGDPDPLTGEGWQGPYADAPSRVACVAGRDYGTLTPAEADATAPLFPQIGTRWDGFYRVLYLEHRENEADLTQPIYRRLFLVCAEDPEAWDEFTDDELGALTGNRRQGADSGPLDLATGALRQRDESRGLTFIELLNLDIWRNP</sequence>
<dbReference type="EMBL" id="DVOR01000170">
    <property type="protein sequence ID" value="HIV09518.1"/>
    <property type="molecule type" value="Genomic_DNA"/>
</dbReference>
<proteinExistence type="predicted"/>
<feature type="transmembrane region" description="Helical" evidence="1">
    <location>
        <begin position="12"/>
        <end position="34"/>
    </location>
</feature>
<keyword evidence="1" id="KW-0812">Transmembrane</keyword>
<reference evidence="2" key="2">
    <citation type="journal article" date="2021" name="PeerJ">
        <title>Extensive microbial diversity within the chicken gut microbiome revealed by metagenomics and culture.</title>
        <authorList>
            <person name="Gilroy R."/>
            <person name="Ravi A."/>
            <person name="Getino M."/>
            <person name="Pursley I."/>
            <person name="Horton D.L."/>
            <person name="Alikhan N.F."/>
            <person name="Baker D."/>
            <person name="Gharbi K."/>
            <person name="Hall N."/>
            <person name="Watson M."/>
            <person name="Adriaenssens E.M."/>
            <person name="Foster-Nyarko E."/>
            <person name="Jarju S."/>
            <person name="Secka A."/>
            <person name="Antonio M."/>
            <person name="Oren A."/>
            <person name="Chaudhuri R.R."/>
            <person name="La Ragione R."/>
            <person name="Hildebrand F."/>
            <person name="Pallen M.J."/>
        </authorList>
    </citation>
    <scope>NUCLEOTIDE SEQUENCE</scope>
    <source>
        <strain evidence="2">35461</strain>
    </source>
</reference>
<evidence type="ECO:0000313" key="3">
    <source>
        <dbReference type="Proteomes" id="UP000886845"/>
    </source>
</evidence>
<gene>
    <name evidence="2" type="ORF">IAC79_05340</name>
</gene>
<evidence type="ECO:0000313" key="2">
    <source>
        <dbReference type="EMBL" id="HIV09518.1"/>
    </source>
</evidence>
<dbReference type="InterPro" id="IPR012902">
    <property type="entry name" value="N_methyl_site"/>
</dbReference>
<dbReference type="Pfam" id="PF07963">
    <property type="entry name" value="N_methyl"/>
    <property type="match status" value="1"/>
</dbReference>
<name>A0A9D1NN98_9BACT</name>
<keyword evidence="1" id="KW-0472">Membrane</keyword>
<dbReference type="AlphaFoldDB" id="A0A9D1NN98"/>